<dbReference type="PANTHER" id="PTHR33516">
    <property type="entry name" value="LEXA REPRESSOR"/>
    <property type="match status" value="1"/>
</dbReference>
<reference evidence="10" key="2">
    <citation type="submission" date="2013-07" db="EMBL/GenBank/DDBJ databases">
        <authorList>
            <person name="Morais-Silva F.O."/>
            <person name="Rezende A.M."/>
            <person name="Pimentel C."/>
            <person name="Resende D.M."/>
            <person name="Santos C.I."/>
            <person name="Clemente C."/>
            <person name="de Oliveira L.M."/>
            <person name="da Silva S.M."/>
            <person name="Costa D.A."/>
            <person name="Varela-Raposo A."/>
            <person name="Horacio E.C.A."/>
            <person name="Matos M."/>
            <person name="Flores O."/>
            <person name="Ruiz J.C."/>
            <person name="Rodrigues-Pousada C."/>
        </authorList>
    </citation>
    <scope>NUCLEOTIDE SEQUENCE [LARGE SCALE GENOMIC DNA]</scope>
    <source>
        <strain evidence="10">ATCC 19364 / DSM 1382 / NCIMB 9332 / VKM B-1759</strain>
    </source>
</reference>
<dbReference type="GO" id="GO:0006355">
    <property type="term" value="P:regulation of DNA-templated transcription"/>
    <property type="evidence" value="ECO:0007669"/>
    <property type="project" value="InterPro"/>
</dbReference>
<reference evidence="9 10" key="1">
    <citation type="journal article" date="2013" name="J. Bacteriol.">
        <title>Roles of HynAB and Ech, the only two hydrogenases found in the model sulfate reducer Desulfovibrio gigas.</title>
        <authorList>
            <person name="Morais-Silva F.O."/>
            <person name="Santos C.I."/>
            <person name="Rodrigues R."/>
            <person name="Pereira I.A."/>
            <person name="Rodrigues-Pousada C."/>
        </authorList>
    </citation>
    <scope>NUCLEOTIDE SEQUENCE [LARGE SCALE GENOMIC DNA]</scope>
    <source>
        <strain evidence="10">ATCC 19364 / DSM 1382 / NCIMB 9332 / VKM B-1759</strain>
    </source>
</reference>
<dbReference type="GO" id="GO:0006281">
    <property type="term" value="P:DNA repair"/>
    <property type="evidence" value="ECO:0007669"/>
    <property type="project" value="UniProtKB-KW"/>
</dbReference>
<keyword evidence="3 7" id="KW-0378">Hydrolase</keyword>
<dbReference type="PANTHER" id="PTHR33516:SF2">
    <property type="entry name" value="LEXA REPRESSOR-RELATED"/>
    <property type="match status" value="1"/>
</dbReference>
<evidence type="ECO:0000259" key="8">
    <source>
        <dbReference type="Pfam" id="PF00717"/>
    </source>
</evidence>
<accession>T2G713</accession>
<dbReference type="CDD" id="cd06529">
    <property type="entry name" value="S24_LexA-like"/>
    <property type="match status" value="1"/>
</dbReference>
<evidence type="ECO:0000256" key="4">
    <source>
        <dbReference type="ARBA" id="ARBA00022813"/>
    </source>
</evidence>
<dbReference type="GO" id="GO:0016787">
    <property type="term" value="F:hydrolase activity"/>
    <property type="evidence" value="ECO:0007669"/>
    <property type="project" value="UniProtKB-KW"/>
</dbReference>
<evidence type="ECO:0000256" key="1">
    <source>
        <dbReference type="ARBA" id="ARBA00007484"/>
    </source>
</evidence>
<dbReference type="InterPro" id="IPR039418">
    <property type="entry name" value="LexA-like"/>
</dbReference>
<dbReference type="Proteomes" id="UP000016587">
    <property type="component" value="Chromosome"/>
</dbReference>
<dbReference type="PATRIC" id="fig|1121448.10.peg.470"/>
<evidence type="ECO:0000256" key="3">
    <source>
        <dbReference type="ARBA" id="ARBA00022801"/>
    </source>
</evidence>
<dbReference type="SUPFAM" id="SSF51306">
    <property type="entry name" value="LexA/Signal peptidase"/>
    <property type="match status" value="1"/>
</dbReference>
<keyword evidence="4 7" id="KW-0068">Autocatalytic cleavage</keyword>
<dbReference type="InterPro" id="IPR015927">
    <property type="entry name" value="Peptidase_S24_S26A/B/C"/>
</dbReference>
<dbReference type="AlphaFoldDB" id="T2G713"/>
<evidence type="ECO:0000256" key="5">
    <source>
        <dbReference type="ARBA" id="ARBA00023204"/>
    </source>
</evidence>
<dbReference type="KEGG" id="dgg:DGI_0474"/>
<comment type="similarity">
    <text evidence="1 7">Belongs to the peptidase S24 family.</text>
</comment>
<evidence type="ECO:0000256" key="2">
    <source>
        <dbReference type="ARBA" id="ARBA00022763"/>
    </source>
</evidence>
<gene>
    <name evidence="9" type="primary">umuD</name>
    <name evidence="9" type="ORF">DGI_0474</name>
</gene>
<dbReference type="NCBIfam" id="NF007621">
    <property type="entry name" value="PRK10276.1"/>
    <property type="match status" value="1"/>
</dbReference>
<dbReference type="RefSeq" id="WP_021759016.1">
    <property type="nucleotide sequence ID" value="NC_022444.1"/>
</dbReference>
<dbReference type="PRINTS" id="PR00726">
    <property type="entry name" value="LEXASERPTASE"/>
</dbReference>
<dbReference type="EMBL" id="CP006585">
    <property type="protein sequence ID" value="AGW12385.1"/>
    <property type="molecule type" value="Genomic_DNA"/>
</dbReference>
<dbReference type="STRING" id="1121448.DGI_0474"/>
<dbReference type="GO" id="GO:0003677">
    <property type="term" value="F:DNA binding"/>
    <property type="evidence" value="ECO:0007669"/>
    <property type="project" value="InterPro"/>
</dbReference>
<evidence type="ECO:0000313" key="9">
    <source>
        <dbReference type="EMBL" id="AGW12385.1"/>
    </source>
</evidence>
<organism evidence="9 10">
    <name type="scientific">Megalodesulfovibrio gigas (strain ATCC 19364 / DSM 1382 / NCIMB 9332 / VKM B-1759)</name>
    <name type="common">Desulfovibrio gigas</name>
    <dbReference type="NCBI Taxonomy" id="1121448"/>
    <lineage>
        <taxon>Bacteria</taxon>
        <taxon>Pseudomonadati</taxon>
        <taxon>Thermodesulfobacteriota</taxon>
        <taxon>Desulfovibrionia</taxon>
        <taxon>Desulfovibrionales</taxon>
        <taxon>Desulfovibrionaceae</taxon>
        <taxon>Megalodesulfovibrio</taxon>
    </lineage>
</organism>
<dbReference type="MEROPS" id="S24.003"/>
<dbReference type="HOGENOM" id="CLU_066192_0_0_7"/>
<evidence type="ECO:0000256" key="7">
    <source>
        <dbReference type="RuleBase" id="RU003991"/>
    </source>
</evidence>
<protein>
    <submittedName>
        <fullName evidence="9">Putative UmuD protein</fullName>
    </submittedName>
</protein>
<keyword evidence="5" id="KW-0234">DNA repair</keyword>
<keyword evidence="6" id="KW-0742">SOS response</keyword>
<dbReference type="InterPro" id="IPR050077">
    <property type="entry name" value="LexA_repressor"/>
</dbReference>
<dbReference type="OrthoDB" id="9802364at2"/>
<sequence>MTARRILPLPRPQRPALEILGVRTETRLELPLYLATVAAGFPSPADDYIDQSLDLNEHCIAHPAATFFVRVHGDSMRDAGVHDGDLLVVDRALEPVSGRIVIAALDGELTVKRIKKTPDALYLLPENPDYVPIRVEPDSSFEVWGVVAYVIHKV</sequence>
<feature type="domain" description="Peptidase S24/S26A/S26B/S26C" evidence="8">
    <location>
        <begin position="31"/>
        <end position="147"/>
    </location>
</feature>
<keyword evidence="2" id="KW-0227">DNA damage</keyword>
<keyword evidence="10" id="KW-1185">Reference proteome</keyword>
<evidence type="ECO:0000256" key="6">
    <source>
        <dbReference type="ARBA" id="ARBA00023236"/>
    </source>
</evidence>
<dbReference type="GO" id="GO:0009432">
    <property type="term" value="P:SOS response"/>
    <property type="evidence" value="ECO:0007669"/>
    <property type="project" value="UniProtKB-KW"/>
</dbReference>
<dbReference type="InterPro" id="IPR006197">
    <property type="entry name" value="Peptidase_S24_LexA"/>
</dbReference>
<dbReference type="InterPro" id="IPR036286">
    <property type="entry name" value="LexA/Signal_pep-like_sf"/>
</dbReference>
<name>T2G713_MEGG1</name>
<evidence type="ECO:0000313" key="10">
    <source>
        <dbReference type="Proteomes" id="UP000016587"/>
    </source>
</evidence>
<dbReference type="Gene3D" id="2.10.109.10">
    <property type="entry name" value="Umud Fragment, subunit A"/>
    <property type="match status" value="1"/>
</dbReference>
<dbReference type="eggNOG" id="COG1974">
    <property type="taxonomic scope" value="Bacteria"/>
</dbReference>
<proteinExistence type="inferred from homology"/>
<dbReference type="Pfam" id="PF00717">
    <property type="entry name" value="Peptidase_S24"/>
    <property type="match status" value="1"/>
</dbReference>